<sequence length="43" mass="5155">MESSLDEMVKNFKLEIEHLNKKFSLKRTYKILKNNEKGKLISE</sequence>
<reference evidence="1" key="1">
    <citation type="journal article" date="2015" name="Nature">
        <title>Complex archaea that bridge the gap between prokaryotes and eukaryotes.</title>
        <authorList>
            <person name="Spang A."/>
            <person name="Saw J.H."/>
            <person name="Jorgensen S.L."/>
            <person name="Zaremba-Niedzwiedzka K."/>
            <person name="Martijn J."/>
            <person name="Lind A.E."/>
            <person name="van Eijk R."/>
            <person name="Schleper C."/>
            <person name="Guy L."/>
            <person name="Ettema T.J."/>
        </authorList>
    </citation>
    <scope>NUCLEOTIDE SEQUENCE</scope>
</reference>
<evidence type="ECO:0000313" key="1">
    <source>
        <dbReference type="EMBL" id="KKN53226.1"/>
    </source>
</evidence>
<gene>
    <name evidence="1" type="ORF">LCGC14_0604630</name>
</gene>
<organism evidence="1">
    <name type="scientific">marine sediment metagenome</name>
    <dbReference type="NCBI Taxonomy" id="412755"/>
    <lineage>
        <taxon>unclassified sequences</taxon>
        <taxon>metagenomes</taxon>
        <taxon>ecological metagenomes</taxon>
    </lineage>
</organism>
<protein>
    <submittedName>
        <fullName evidence="1">Uncharacterized protein</fullName>
    </submittedName>
</protein>
<dbReference type="EMBL" id="LAZR01000982">
    <property type="protein sequence ID" value="KKN53226.1"/>
    <property type="molecule type" value="Genomic_DNA"/>
</dbReference>
<accession>A0A0F9TVM3</accession>
<dbReference type="AlphaFoldDB" id="A0A0F9TVM3"/>
<comment type="caution">
    <text evidence="1">The sequence shown here is derived from an EMBL/GenBank/DDBJ whole genome shotgun (WGS) entry which is preliminary data.</text>
</comment>
<name>A0A0F9TVM3_9ZZZZ</name>
<proteinExistence type="predicted"/>